<dbReference type="EMBL" id="BQKI01000003">
    <property type="protein sequence ID" value="GJM90527.1"/>
    <property type="molecule type" value="Genomic_DNA"/>
</dbReference>
<accession>A0AAV5BX15</accession>
<evidence type="ECO:0000256" key="1">
    <source>
        <dbReference type="SAM" id="MobiDB-lite"/>
    </source>
</evidence>
<sequence>MLHKRSKSLEPFKKMEERGGGNNCPTASDDSATVRPPYSSSSAAQCSTVSVYLAKINGASRLVTAAWNKSLINQSFTISIDSDDTDNDGPAVTHKVELKPWPFWSKKGGKSLDVVGGGGRVDVFWDLRSAKFAGSSSPEPASGYYVALVSNEEVVLLLGDAKKDAYKRTKSRPSLEDAVLVSRRESVLGRRAFGARTRLDARRSKEHDIGVEIALGVPRDPEMWVTVDGVVLLHVKSLQWKFRGNETVQVDQAPVQVIWDVHDWVFGGPGSQAAFVFKPGAPPEIEEDDGRNGIQDEGTEFCFFLQAWRME</sequence>
<feature type="region of interest" description="Disordered" evidence="1">
    <location>
        <begin position="1"/>
        <end position="41"/>
    </location>
</feature>
<proteinExistence type="predicted"/>
<evidence type="ECO:0000313" key="3">
    <source>
        <dbReference type="Proteomes" id="UP001054889"/>
    </source>
</evidence>
<feature type="compositionally biased region" description="Basic and acidic residues" evidence="1">
    <location>
        <begin position="7"/>
        <end position="19"/>
    </location>
</feature>
<dbReference type="PANTHER" id="PTHR31972:SF2">
    <property type="entry name" value="DUF868 FAMILY PROTEIN (DUF868)"/>
    <property type="match status" value="1"/>
</dbReference>
<organism evidence="2 3">
    <name type="scientific">Eleusine coracana subsp. coracana</name>
    <dbReference type="NCBI Taxonomy" id="191504"/>
    <lineage>
        <taxon>Eukaryota</taxon>
        <taxon>Viridiplantae</taxon>
        <taxon>Streptophyta</taxon>
        <taxon>Embryophyta</taxon>
        <taxon>Tracheophyta</taxon>
        <taxon>Spermatophyta</taxon>
        <taxon>Magnoliopsida</taxon>
        <taxon>Liliopsida</taxon>
        <taxon>Poales</taxon>
        <taxon>Poaceae</taxon>
        <taxon>PACMAD clade</taxon>
        <taxon>Chloridoideae</taxon>
        <taxon>Cynodonteae</taxon>
        <taxon>Eleusininae</taxon>
        <taxon>Eleusine</taxon>
    </lineage>
</organism>
<gene>
    <name evidence="2" type="primary">ga06814</name>
    <name evidence="2" type="ORF">PR202_ga06814</name>
</gene>
<protein>
    <submittedName>
        <fullName evidence="2">Uncharacterized protein</fullName>
    </submittedName>
</protein>
<reference evidence="2" key="1">
    <citation type="journal article" date="2018" name="DNA Res.">
        <title>Multiple hybrid de novo genome assembly of finger millet, an orphan allotetraploid crop.</title>
        <authorList>
            <person name="Hatakeyama M."/>
            <person name="Aluri S."/>
            <person name="Balachadran M.T."/>
            <person name="Sivarajan S.R."/>
            <person name="Patrignani A."/>
            <person name="Gruter S."/>
            <person name="Poveda L."/>
            <person name="Shimizu-Inatsugi R."/>
            <person name="Baeten J."/>
            <person name="Francoijs K.J."/>
            <person name="Nataraja K.N."/>
            <person name="Reddy Y.A.N."/>
            <person name="Phadnis S."/>
            <person name="Ravikumar R.L."/>
            <person name="Schlapbach R."/>
            <person name="Sreeman S.M."/>
            <person name="Shimizu K.K."/>
        </authorList>
    </citation>
    <scope>NUCLEOTIDE SEQUENCE</scope>
</reference>
<dbReference type="AlphaFoldDB" id="A0AAV5BX15"/>
<dbReference type="PANTHER" id="PTHR31972">
    <property type="entry name" value="EXPRESSED PROTEIN"/>
    <property type="match status" value="1"/>
</dbReference>
<dbReference type="InterPro" id="IPR008586">
    <property type="entry name" value="DUF868_pln"/>
</dbReference>
<comment type="caution">
    <text evidence="2">The sequence shown here is derived from an EMBL/GenBank/DDBJ whole genome shotgun (WGS) entry which is preliminary data.</text>
</comment>
<name>A0AAV5BX15_ELECO</name>
<reference evidence="2" key="2">
    <citation type="submission" date="2021-12" db="EMBL/GenBank/DDBJ databases">
        <title>Resequencing data analysis of finger millet.</title>
        <authorList>
            <person name="Hatakeyama M."/>
            <person name="Aluri S."/>
            <person name="Balachadran M.T."/>
            <person name="Sivarajan S.R."/>
            <person name="Poveda L."/>
            <person name="Shimizu-Inatsugi R."/>
            <person name="Schlapbach R."/>
            <person name="Sreeman S.M."/>
            <person name="Shimizu K.K."/>
        </authorList>
    </citation>
    <scope>NUCLEOTIDE SEQUENCE</scope>
</reference>
<dbReference type="Pfam" id="PF05910">
    <property type="entry name" value="DUF868"/>
    <property type="match status" value="1"/>
</dbReference>
<dbReference type="Proteomes" id="UP001054889">
    <property type="component" value="Unassembled WGS sequence"/>
</dbReference>
<evidence type="ECO:0000313" key="2">
    <source>
        <dbReference type="EMBL" id="GJM90527.1"/>
    </source>
</evidence>
<keyword evidence="3" id="KW-1185">Reference proteome</keyword>